<dbReference type="Gene3D" id="2.40.33.10">
    <property type="entry name" value="PK beta-barrel domain-like"/>
    <property type="match status" value="1"/>
</dbReference>
<sequence length="449" mass="49894">MSHHNTKIIATVGPSCNNINQLKQMCEAGMDIIRINASHTKEADLKQTLGKIKELRKEFPYVGLALDTKGPELRIGNLKTDLKVEQGDTLIFTNSHELAIQNPEYIFVDYSGLTSLTEENQILIDDGLLKLSVEKVEDKLIETKALNKHILHPGKSMNIPGHDLKLPFLSTKDINDIKLGISYEIDFIFLSFVSSKKDLEAVRKLLKDMENPPLLVSKIESQLGIENIREIVEHSDGIMVARGDLGAEVGYEKVFPLQKYIVAECVRVGKPCICATQMLESICHSTVPTRAEVTDVGCAILDGCDAVMLSSETASGDYPVIAVDVLSRICNGAENVQREYSSFSGFRMGAALKVLAGDCQVKKIVVLADTFEQVLSVSSVRQPVPLLVISSDIFFLRKMSLLRDCIPIWYEHPKMIEGILRRVRGELKDGEAVVVYDASSLCINKYYYN</sequence>
<evidence type="ECO:0000256" key="13">
    <source>
        <dbReference type="ARBA" id="ARBA00048152"/>
    </source>
</evidence>
<dbReference type="Proteomes" id="UP001516464">
    <property type="component" value="Unassembled WGS sequence"/>
</dbReference>
<dbReference type="EMBL" id="SBIQ01000007">
    <property type="protein sequence ID" value="KAF7684602.1"/>
    <property type="molecule type" value="Genomic_DNA"/>
</dbReference>
<evidence type="ECO:0000256" key="4">
    <source>
        <dbReference type="ARBA" id="ARBA00012142"/>
    </source>
</evidence>
<accession>A0ABQ7I2C9</accession>
<dbReference type="PANTHER" id="PTHR11817">
    <property type="entry name" value="PYRUVATE KINASE"/>
    <property type="match status" value="1"/>
</dbReference>
<evidence type="ECO:0000256" key="11">
    <source>
        <dbReference type="ARBA" id="ARBA00023152"/>
    </source>
</evidence>
<dbReference type="SUPFAM" id="SSF51621">
    <property type="entry name" value="Phosphoenolpyruvate/pyruvate domain"/>
    <property type="match status" value="1"/>
</dbReference>
<dbReference type="Gene3D" id="3.20.20.60">
    <property type="entry name" value="Phosphoenolpyruvate-binding domains"/>
    <property type="match status" value="1"/>
</dbReference>
<keyword evidence="17" id="KW-1185">Reference proteome</keyword>
<dbReference type="InterPro" id="IPR015813">
    <property type="entry name" value="Pyrv/PenolPyrv_kinase-like_dom"/>
</dbReference>
<evidence type="ECO:0000313" key="17">
    <source>
        <dbReference type="Proteomes" id="UP001516464"/>
    </source>
</evidence>
<dbReference type="NCBIfam" id="TIGR01064">
    <property type="entry name" value="pyruv_kin"/>
    <property type="match status" value="1"/>
</dbReference>
<dbReference type="EC" id="2.7.1.40" evidence="4 14"/>
<evidence type="ECO:0000256" key="14">
    <source>
        <dbReference type="RuleBase" id="RU000504"/>
    </source>
</evidence>
<evidence type="ECO:0000256" key="2">
    <source>
        <dbReference type="ARBA" id="ARBA00004997"/>
    </source>
</evidence>
<evidence type="ECO:0000256" key="1">
    <source>
        <dbReference type="ARBA" id="ARBA00001958"/>
    </source>
</evidence>
<evidence type="ECO:0000313" key="16">
    <source>
        <dbReference type="EMBL" id="KAF7684602.1"/>
    </source>
</evidence>
<keyword evidence="6" id="KW-0479">Metal-binding</keyword>
<evidence type="ECO:0000256" key="7">
    <source>
        <dbReference type="ARBA" id="ARBA00022741"/>
    </source>
</evidence>
<dbReference type="InterPro" id="IPR036918">
    <property type="entry name" value="Pyrv_Knase_C_sf"/>
</dbReference>
<organism evidence="16 17">
    <name type="scientific">Astathelohania contejeani</name>
    <dbReference type="NCBI Taxonomy" id="164912"/>
    <lineage>
        <taxon>Eukaryota</taxon>
        <taxon>Fungi</taxon>
        <taxon>Fungi incertae sedis</taxon>
        <taxon>Microsporidia</taxon>
        <taxon>Astathelohaniidae</taxon>
        <taxon>Astathelohania</taxon>
    </lineage>
</organism>
<dbReference type="InterPro" id="IPR015806">
    <property type="entry name" value="Pyrv_Knase_insert_dom_sf"/>
</dbReference>
<evidence type="ECO:0000256" key="9">
    <source>
        <dbReference type="ARBA" id="ARBA00022840"/>
    </source>
</evidence>
<keyword evidence="7" id="KW-0547">Nucleotide-binding</keyword>
<dbReference type="Pfam" id="PF00224">
    <property type="entry name" value="PK"/>
    <property type="match status" value="1"/>
</dbReference>
<comment type="cofactor">
    <cofactor evidence="1">
        <name>K(+)</name>
        <dbReference type="ChEBI" id="CHEBI:29103"/>
    </cofactor>
</comment>
<evidence type="ECO:0000256" key="12">
    <source>
        <dbReference type="ARBA" id="ARBA00023317"/>
    </source>
</evidence>
<dbReference type="InterPro" id="IPR015793">
    <property type="entry name" value="Pyrv_Knase_brl"/>
</dbReference>
<comment type="caution">
    <text evidence="16">The sequence shown here is derived from an EMBL/GenBank/DDBJ whole genome shotgun (WGS) entry which is preliminary data.</text>
</comment>
<keyword evidence="8 14" id="KW-0418">Kinase</keyword>
<dbReference type="Gene3D" id="3.40.1380.20">
    <property type="entry name" value="Pyruvate kinase, C-terminal domain"/>
    <property type="match status" value="1"/>
</dbReference>
<comment type="pathway">
    <text evidence="2 14">Carbohydrate degradation; glycolysis; pyruvate from D-glyceraldehyde 3-phosphate: step 5/5.</text>
</comment>
<name>A0ABQ7I2C9_9MICR</name>
<dbReference type="SUPFAM" id="SSF50800">
    <property type="entry name" value="PK beta-barrel domain-like"/>
    <property type="match status" value="1"/>
</dbReference>
<evidence type="ECO:0000256" key="5">
    <source>
        <dbReference type="ARBA" id="ARBA00022679"/>
    </source>
</evidence>
<dbReference type="SUPFAM" id="SSF52935">
    <property type="entry name" value="PK C-terminal domain-like"/>
    <property type="match status" value="1"/>
</dbReference>
<proteinExistence type="inferred from homology"/>
<dbReference type="InterPro" id="IPR001697">
    <property type="entry name" value="Pyr_Knase"/>
</dbReference>
<evidence type="ECO:0000256" key="10">
    <source>
        <dbReference type="ARBA" id="ARBA00022842"/>
    </source>
</evidence>
<evidence type="ECO:0000256" key="8">
    <source>
        <dbReference type="ARBA" id="ARBA00022777"/>
    </source>
</evidence>
<keyword evidence="12 16" id="KW-0670">Pyruvate</keyword>
<keyword evidence="10 14" id="KW-0460">Magnesium</keyword>
<protein>
    <recommendedName>
        <fullName evidence="4 14">Pyruvate kinase</fullName>
        <ecNumber evidence="4 14">2.7.1.40</ecNumber>
    </recommendedName>
</protein>
<dbReference type="GO" id="GO:0016301">
    <property type="term" value="F:kinase activity"/>
    <property type="evidence" value="ECO:0007669"/>
    <property type="project" value="UniProtKB-KW"/>
</dbReference>
<keyword evidence="5 14" id="KW-0808">Transferase</keyword>
<gene>
    <name evidence="16" type="primary">PYK1</name>
    <name evidence="16" type="ORF">TCON_0212</name>
</gene>
<feature type="domain" description="Pyruvate kinase barrel" evidence="15">
    <location>
        <begin position="4"/>
        <end position="323"/>
    </location>
</feature>
<evidence type="ECO:0000256" key="6">
    <source>
        <dbReference type="ARBA" id="ARBA00022723"/>
    </source>
</evidence>
<comment type="similarity">
    <text evidence="3 14">Belongs to the pyruvate kinase family.</text>
</comment>
<reference evidence="16 17" key="1">
    <citation type="submission" date="2019-01" db="EMBL/GenBank/DDBJ databases">
        <title>Genomes sequencing and comparative genomics of infectious freshwater microsporidia, Cucumispora dikerogammari and Thelohania contejeani.</title>
        <authorList>
            <person name="Cormier A."/>
            <person name="Giraud I."/>
            <person name="Wattier R."/>
            <person name="Teixeira M."/>
            <person name="Grandjean F."/>
            <person name="Rigaud T."/>
            <person name="Cordaux R."/>
        </authorList>
    </citation>
    <scope>NUCLEOTIDE SEQUENCE [LARGE SCALE GENOMIC DNA]</scope>
    <source>
        <strain evidence="16">T1</strain>
        <tissue evidence="16">Spores</tissue>
    </source>
</reference>
<dbReference type="InterPro" id="IPR011037">
    <property type="entry name" value="Pyrv_Knase-like_insert_dom_sf"/>
</dbReference>
<comment type="catalytic activity">
    <reaction evidence="13 14">
        <text>pyruvate + ATP = phosphoenolpyruvate + ADP + H(+)</text>
        <dbReference type="Rhea" id="RHEA:18157"/>
        <dbReference type="ChEBI" id="CHEBI:15361"/>
        <dbReference type="ChEBI" id="CHEBI:15378"/>
        <dbReference type="ChEBI" id="CHEBI:30616"/>
        <dbReference type="ChEBI" id="CHEBI:58702"/>
        <dbReference type="ChEBI" id="CHEBI:456216"/>
        <dbReference type="EC" id="2.7.1.40"/>
    </reaction>
</comment>
<keyword evidence="11 14" id="KW-0324">Glycolysis</keyword>
<keyword evidence="9" id="KW-0067">ATP-binding</keyword>
<dbReference type="InterPro" id="IPR040442">
    <property type="entry name" value="Pyrv_kinase-like_dom_sf"/>
</dbReference>
<evidence type="ECO:0000256" key="3">
    <source>
        <dbReference type="ARBA" id="ARBA00008663"/>
    </source>
</evidence>
<evidence type="ECO:0000259" key="15">
    <source>
        <dbReference type="Pfam" id="PF00224"/>
    </source>
</evidence>
<dbReference type="PRINTS" id="PR01050">
    <property type="entry name" value="PYRUVTKNASE"/>
</dbReference>